<protein>
    <submittedName>
        <fullName evidence="7">JmjC domain-containing protein</fullName>
    </submittedName>
</protein>
<dbReference type="STRING" id="264951.A0A443HZT0"/>
<feature type="domain" description="JmjC" evidence="6">
    <location>
        <begin position="173"/>
        <end position="348"/>
    </location>
</feature>
<dbReference type="Gene3D" id="2.60.120.650">
    <property type="entry name" value="Cupin"/>
    <property type="match status" value="1"/>
</dbReference>
<reference evidence="7 8" key="1">
    <citation type="journal article" date="2018" name="Front. Microbiol.">
        <title>Genomic and genetic insights into a cosmopolitan fungus, Paecilomyces variotii (Eurotiales).</title>
        <authorList>
            <person name="Urquhart A.S."/>
            <person name="Mondo S.J."/>
            <person name="Makela M.R."/>
            <person name="Hane J.K."/>
            <person name="Wiebenga A."/>
            <person name="He G."/>
            <person name="Mihaltcheva S."/>
            <person name="Pangilinan J."/>
            <person name="Lipzen A."/>
            <person name="Barry K."/>
            <person name="de Vries R.P."/>
            <person name="Grigoriev I.V."/>
            <person name="Idnurm A."/>
        </authorList>
    </citation>
    <scope>NUCLEOTIDE SEQUENCE [LARGE SCALE GENOMIC DNA]</scope>
    <source>
        <strain evidence="7 8">CBS 101075</strain>
    </source>
</reference>
<evidence type="ECO:0000256" key="5">
    <source>
        <dbReference type="SAM" id="MobiDB-lite"/>
    </source>
</evidence>
<keyword evidence="3" id="KW-0804">Transcription</keyword>
<dbReference type="InterPro" id="IPR003347">
    <property type="entry name" value="JmjC_dom"/>
</dbReference>
<feature type="region of interest" description="Disordered" evidence="5">
    <location>
        <begin position="823"/>
        <end position="900"/>
    </location>
</feature>
<dbReference type="Pfam" id="PF10497">
    <property type="entry name" value="zf-4CXXC_R1"/>
    <property type="match status" value="1"/>
</dbReference>
<dbReference type="EMBL" id="RCNU01000002">
    <property type="protein sequence ID" value="RWQ97274.1"/>
    <property type="molecule type" value="Genomic_DNA"/>
</dbReference>
<comment type="subcellular location">
    <subcellularLocation>
        <location evidence="1">Nucleus</location>
    </subcellularLocation>
</comment>
<accession>A0A443HZT0</accession>
<evidence type="ECO:0000313" key="8">
    <source>
        <dbReference type="Proteomes" id="UP000283841"/>
    </source>
</evidence>
<dbReference type="OrthoDB" id="298344at2759"/>
<dbReference type="SMART" id="SM00558">
    <property type="entry name" value="JmjC"/>
    <property type="match status" value="1"/>
</dbReference>
<dbReference type="RefSeq" id="XP_028486919.1">
    <property type="nucleotide sequence ID" value="XM_028625297.1"/>
</dbReference>
<dbReference type="VEuPathDB" id="FungiDB:C8Q69DRAFT_130273"/>
<evidence type="ECO:0000259" key="6">
    <source>
        <dbReference type="PROSITE" id="PS51184"/>
    </source>
</evidence>
<evidence type="ECO:0000313" key="7">
    <source>
        <dbReference type="EMBL" id="RWQ97274.1"/>
    </source>
</evidence>
<keyword evidence="2" id="KW-0805">Transcription regulation</keyword>
<evidence type="ECO:0000256" key="3">
    <source>
        <dbReference type="ARBA" id="ARBA00023163"/>
    </source>
</evidence>
<name>A0A443HZT0_BYSSP</name>
<proteinExistence type="predicted"/>
<feature type="compositionally biased region" description="Basic residues" evidence="5">
    <location>
        <begin position="1120"/>
        <end position="1129"/>
    </location>
</feature>
<evidence type="ECO:0000256" key="2">
    <source>
        <dbReference type="ARBA" id="ARBA00023015"/>
    </source>
</evidence>
<keyword evidence="4" id="KW-0539">Nucleus</keyword>
<comment type="caution">
    <text evidence="7">The sequence shown here is derived from an EMBL/GenBank/DDBJ whole genome shotgun (WGS) entry which is preliminary data.</text>
</comment>
<feature type="region of interest" description="Disordered" evidence="5">
    <location>
        <begin position="550"/>
        <end position="584"/>
    </location>
</feature>
<dbReference type="Proteomes" id="UP000283841">
    <property type="component" value="Unassembled WGS sequence"/>
</dbReference>
<evidence type="ECO:0000256" key="1">
    <source>
        <dbReference type="ARBA" id="ARBA00004123"/>
    </source>
</evidence>
<dbReference type="Pfam" id="PF02373">
    <property type="entry name" value="JmjC"/>
    <property type="match status" value="1"/>
</dbReference>
<dbReference type="PROSITE" id="PS51184">
    <property type="entry name" value="JMJC"/>
    <property type="match status" value="1"/>
</dbReference>
<feature type="region of interest" description="Disordered" evidence="5">
    <location>
        <begin position="1074"/>
        <end position="1129"/>
    </location>
</feature>
<dbReference type="SUPFAM" id="SSF51197">
    <property type="entry name" value="Clavaminate synthase-like"/>
    <property type="match status" value="1"/>
</dbReference>
<feature type="compositionally biased region" description="Low complexity" evidence="5">
    <location>
        <begin position="872"/>
        <end position="881"/>
    </location>
</feature>
<feature type="region of interest" description="Disordered" evidence="5">
    <location>
        <begin position="919"/>
        <end position="1053"/>
    </location>
</feature>
<feature type="compositionally biased region" description="Acidic residues" evidence="5">
    <location>
        <begin position="554"/>
        <end position="564"/>
    </location>
</feature>
<evidence type="ECO:0000256" key="4">
    <source>
        <dbReference type="ARBA" id="ARBA00023242"/>
    </source>
</evidence>
<dbReference type="InterPro" id="IPR018866">
    <property type="entry name" value="Znf-4CXXC_R1"/>
</dbReference>
<gene>
    <name evidence="7" type="ORF">C8Q69DRAFT_130273</name>
</gene>
<sequence length="1129" mass="127597">MPAQRPCAAFEPLPPDLDVTALVESTPNFEFAVRIHCDAIDEQGLENFEKLVLLHVVLGGKPLVIEGYEDRLDKWTFSEQWLRDNHSAKTEIARDLSSKSNIPMTIGHYLNNLPFLTEQWNAHNYKDPKRQRVYLKDIDCPPVWHDKLRELIPPLLFYFNESTGDAGGPGAKLEPNPHGAGTRLGKGIAKAGDLMSSLRPEMRADNLMCYIGHEGTYTPAHREMCASLGHNIMVEASTGLVEHGKPTKRGSSIWFMTESKDRHLVSEYWLSTLGHDIEIEKHFAQINAWKAAPFKTYVVEQKPGDFILIPPLAPHQVWNRGTRTMKVAWNRTTVETLELALTEALPRARMVCRDEQYKNKAIIFFSLDKYSKLLRQVQERNLSGPKIRQLQKDFRRLLALYTRILLSESFSIERPEERNIQFLPYDSYVTCSYCRCNIFNRFLTCPSCVGKLPSGEEDNYDVCMECYAMGRSCACISKLKWVQQFRWKELVEKHELWRKQIINLSGLTDDAIKSFHQERKDIHDADIRTLAEVCQEELRKRPWVDVTKPKTVEEPEEDPIDVDDEGRPRKRKKTRSEKEPKGKRTCHTCRYPEATWKLATCEKCKTSYCYGSLFRAFDIMPQQVMENRKWQCPKCQKICSCAACRRDPTVTPFEPKGTLLGHDTRKIADPRSVESLVDFSHSNIVWLKKAGDGDFHNSRRLQRRLEEAEMLKLDQPVLGEDYVEPTRPSLEDAADHGGIPVDPALAPGTRGNDGTNIPIDPALGGGSEEPQFFVPKNGILREGMRDEYEETEAITFEYPDPEGPSIAPDASQQTPWQPLSEIAENSHDPRTEASSTVDGNGNGKKRKRASEHIKVQNGFNMIYDGPGDAAPSRGKSSSSKKTGSKQKRSDKPAEQDQVSTAIEAVRMLEDSVVVMSDVLSHDQQPFSLKPETQGRRRRTRSGEDDDEFTPVRRDRRRSQKPVEESIIIQKKRNPPRATKNRAAPPAAPPVEIDDLRSDDSDEEIQPDTVNPESLTYRPSPPSGASNDSDGSADDVAYPVAVDEPSPVKRVHLTEAEENRRAKLLAMQWAEGQFDDLEEEWSSPDERPDPVFPNGGPTALSSSAHLPGKKGASGTNLTPRANKRGGRSSK</sequence>
<dbReference type="AlphaFoldDB" id="A0A443HZT0"/>
<dbReference type="GO" id="GO:0005634">
    <property type="term" value="C:nucleus"/>
    <property type="evidence" value="ECO:0007669"/>
    <property type="project" value="UniProtKB-SubCell"/>
</dbReference>
<organism evidence="7 8">
    <name type="scientific">Byssochlamys spectabilis</name>
    <name type="common">Paecilomyces variotii</name>
    <dbReference type="NCBI Taxonomy" id="264951"/>
    <lineage>
        <taxon>Eukaryota</taxon>
        <taxon>Fungi</taxon>
        <taxon>Dikarya</taxon>
        <taxon>Ascomycota</taxon>
        <taxon>Pezizomycotina</taxon>
        <taxon>Eurotiomycetes</taxon>
        <taxon>Eurotiomycetidae</taxon>
        <taxon>Eurotiales</taxon>
        <taxon>Thermoascaceae</taxon>
        <taxon>Paecilomyces</taxon>
    </lineage>
</organism>
<dbReference type="GeneID" id="39594574"/>
<keyword evidence="8" id="KW-1185">Reference proteome</keyword>